<evidence type="ECO:0000313" key="1">
    <source>
        <dbReference type="EMBL" id="EFZ10873.1"/>
    </source>
</evidence>
<name>E9J8H9_SOLIN</name>
<sequence>MAGPSSGDARACLCAISLPLCCRHNTLFVLMLLTQFAQNFGVSKLTATSQQLVKIVAGFAFTNARKFKMGLIELAKCSCGFEYQDVHHIFWACPLLKNSRKIFMTKLRKRGLQELISVE</sequence>
<dbReference type="HOGENOM" id="CLU_2064375_0_0_1"/>
<feature type="non-terminal residue" evidence="1">
    <location>
        <position position="119"/>
    </location>
</feature>
<reference evidence="1" key="1">
    <citation type="journal article" date="2011" name="Proc. Natl. Acad. Sci. U.S.A.">
        <title>The genome of the fire ant Solenopsis invicta.</title>
        <authorList>
            <person name="Wurm Y."/>
            <person name="Wang J."/>
            <person name="Riba-Grognuz O."/>
            <person name="Corona M."/>
            <person name="Nygaard S."/>
            <person name="Hunt B.G."/>
            <person name="Ingram K.K."/>
            <person name="Falquet L."/>
            <person name="Nipitwattanaphon M."/>
            <person name="Gotzek D."/>
            <person name="Dijkstra M.B."/>
            <person name="Oettler J."/>
            <person name="Comtesse F."/>
            <person name="Shih C.J."/>
            <person name="Wu W.J."/>
            <person name="Yang C.C."/>
            <person name="Thomas J."/>
            <person name="Beaudoing E."/>
            <person name="Pradervand S."/>
            <person name="Flegel V."/>
            <person name="Cook E.D."/>
            <person name="Fabbretti R."/>
            <person name="Stockinger H."/>
            <person name="Long L."/>
            <person name="Farmerie W.G."/>
            <person name="Oakey J."/>
            <person name="Boomsma J.J."/>
            <person name="Pamilo P."/>
            <person name="Yi S.V."/>
            <person name="Heinze J."/>
            <person name="Goodisman M.A."/>
            <person name="Farinelli L."/>
            <person name="Harshman K."/>
            <person name="Hulo N."/>
            <person name="Cerutti L."/>
            <person name="Xenarios I."/>
            <person name="Shoemaker D."/>
            <person name="Keller L."/>
        </authorList>
    </citation>
    <scope>NUCLEOTIDE SEQUENCE [LARGE SCALE GENOMIC DNA]</scope>
</reference>
<accession>E9J8H9</accession>
<protein>
    <submittedName>
        <fullName evidence="1">Uncharacterized protein</fullName>
    </submittedName>
</protein>
<dbReference type="AlphaFoldDB" id="E9J8H9"/>
<proteinExistence type="predicted"/>
<organism>
    <name type="scientific">Solenopsis invicta</name>
    <name type="common">Red imported fire ant</name>
    <name type="synonym">Solenopsis wagneri</name>
    <dbReference type="NCBI Taxonomy" id="13686"/>
    <lineage>
        <taxon>Eukaryota</taxon>
        <taxon>Metazoa</taxon>
        <taxon>Ecdysozoa</taxon>
        <taxon>Arthropoda</taxon>
        <taxon>Hexapoda</taxon>
        <taxon>Insecta</taxon>
        <taxon>Pterygota</taxon>
        <taxon>Neoptera</taxon>
        <taxon>Endopterygota</taxon>
        <taxon>Hymenoptera</taxon>
        <taxon>Apocrita</taxon>
        <taxon>Aculeata</taxon>
        <taxon>Formicoidea</taxon>
        <taxon>Formicidae</taxon>
        <taxon>Myrmicinae</taxon>
        <taxon>Solenopsis</taxon>
    </lineage>
</organism>
<gene>
    <name evidence="1" type="ORF">SINV_04516</name>
</gene>
<dbReference type="EMBL" id="GL769029">
    <property type="protein sequence ID" value="EFZ10873.1"/>
    <property type="molecule type" value="Genomic_DNA"/>
</dbReference>